<name>A0A1H9WEE7_9BACI</name>
<dbReference type="Gene3D" id="1.10.472.50">
    <property type="entry name" value="HD-domain/PDEase-like"/>
    <property type="match status" value="1"/>
</dbReference>
<accession>A0A1H9WEE7</accession>
<dbReference type="SMART" id="SM00471">
    <property type="entry name" value="HDc"/>
    <property type="match status" value="1"/>
</dbReference>
<proteinExistence type="predicted"/>
<dbReference type="OrthoDB" id="9797344at2"/>
<evidence type="ECO:0000313" key="2">
    <source>
        <dbReference type="EMBL" id="SES32215.1"/>
    </source>
</evidence>
<gene>
    <name evidence="2" type="ORF">SAMN05518684_11669</name>
</gene>
<dbReference type="Proteomes" id="UP000198571">
    <property type="component" value="Unassembled WGS sequence"/>
</dbReference>
<protein>
    <recommendedName>
        <fullName evidence="1">HD/PDEase domain-containing protein</fullName>
    </recommendedName>
</protein>
<dbReference type="CDD" id="cd00077">
    <property type="entry name" value="HDc"/>
    <property type="match status" value="1"/>
</dbReference>
<dbReference type="InterPro" id="IPR003607">
    <property type="entry name" value="HD/PDEase_dom"/>
</dbReference>
<dbReference type="RefSeq" id="WP_093054604.1">
    <property type="nucleotide sequence ID" value="NZ_FOGT01000016.1"/>
</dbReference>
<dbReference type="PANTHER" id="PTHR33594">
    <property type="entry name" value="SUPERFAMILY HYDROLASE, PUTATIVE (AFU_ORTHOLOGUE AFUA_1G03035)-RELATED"/>
    <property type="match status" value="1"/>
</dbReference>
<evidence type="ECO:0000259" key="1">
    <source>
        <dbReference type="SMART" id="SM00471"/>
    </source>
</evidence>
<dbReference type="EMBL" id="FOGT01000016">
    <property type="protein sequence ID" value="SES32215.1"/>
    <property type="molecule type" value="Genomic_DNA"/>
</dbReference>
<sequence length="213" mass="24317">MKEVILNAEAWVKQLFSEDSTGHDWYHTDRVRHSAKVIAEREGADSQLCELAALLHDAGDDKFHSDEESGRLFVKQWLKGQNVQETDREKIMGVIDTVSFKGGNNKAPETLEGEVVQDADRLDALGAIGIARCFMFAGNRGDAMHIPGEQARDQMTKEEYRDERSTAVNHFYEKLLKLSSQMKTDTGKELAKARHKYMEDFLNQFYSEWEGKK</sequence>
<feature type="domain" description="HD/PDEase" evidence="1">
    <location>
        <begin position="20"/>
        <end position="134"/>
    </location>
</feature>
<dbReference type="STRING" id="1601833.SAMN05518684_11669"/>
<dbReference type="InterPro" id="IPR006674">
    <property type="entry name" value="HD_domain"/>
</dbReference>
<dbReference type="PANTHER" id="PTHR33594:SF1">
    <property type="entry name" value="HD_PDEASE DOMAIN-CONTAINING PROTEIN"/>
    <property type="match status" value="1"/>
</dbReference>
<dbReference type="Pfam" id="PF01966">
    <property type="entry name" value="HD"/>
    <property type="match status" value="1"/>
</dbReference>
<keyword evidence="3" id="KW-1185">Reference proteome</keyword>
<dbReference type="Gene3D" id="1.20.58.1910">
    <property type="match status" value="1"/>
</dbReference>
<organism evidence="2 3">
    <name type="scientific">Salipaludibacillus aurantiacus</name>
    <dbReference type="NCBI Taxonomy" id="1601833"/>
    <lineage>
        <taxon>Bacteria</taxon>
        <taxon>Bacillati</taxon>
        <taxon>Bacillota</taxon>
        <taxon>Bacilli</taxon>
        <taxon>Bacillales</taxon>
        <taxon>Bacillaceae</taxon>
    </lineage>
</organism>
<dbReference type="AlphaFoldDB" id="A0A1H9WEE7"/>
<evidence type="ECO:0000313" key="3">
    <source>
        <dbReference type="Proteomes" id="UP000198571"/>
    </source>
</evidence>
<dbReference type="SUPFAM" id="SSF109604">
    <property type="entry name" value="HD-domain/PDEase-like"/>
    <property type="match status" value="1"/>
</dbReference>
<reference evidence="3" key="1">
    <citation type="submission" date="2016-10" db="EMBL/GenBank/DDBJ databases">
        <authorList>
            <person name="Varghese N."/>
            <person name="Submissions S."/>
        </authorList>
    </citation>
    <scope>NUCLEOTIDE SEQUENCE [LARGE SCALE GENOMIC DNA]</scope>
    <source>
        <strain evidence="3">S9</strain>
    </source>
</reference>